<reference evidence="2 3" key="1">
    <citation type="submission" date="2023-11" db="EMBL/GenBank/DDBJ databases">
        <title>Arctic aerobic anoxygenic photoheterotroph Sediminicoccus rosea KRV36 adapts its photosynthesis to long days of polar summer.</title>
        <authorList>
            <person name="Tomasch J."/>
            <person name="Kopejtka K."/>
            <person name="Bily T."/>
            <person name="Gardiner A.T."/>
            <person name="Gardian Z."/>
            <person name="Shivaramu S."/>
            <person name="Koblizek M."/>
            <person name="Engelhardt F."/>
            <person name="Kaftan D."/>
        </authorList>
    </citation>
    <scope>NUCLEOTIDE SEQUENCE [LARGE SCALE GENOMIC DNA]</scope>
    <source>
        <strain evidence="2 3">R-30</strain>
    </source>
</reference>
<dbReference type="Proteomes" id="UP001305521">
    <property type="component" value="Chromosome"/>
</dbReference>
<evidence type="ECO:0000256" key="1">
    <source>
        <dbReference type="SAM" id="MobiDB-lite"/>
    </source>
</evidence>
<dbReference type="EMBL" id="CP137852">
    <property type="protein sequence ID" value="WPB86876.1"/>
    <property type="molecule type" value="Genomic_DNA"/>
</dbReference>
<name>A0ABZ0PN35_9PROT</name>
<protein>
    <submittedName>
        <fullName evidence="2">Uncharacterized protein</fullName>
    </submittedName>
</protein>
<accession>A0ABZ0PN35</accession>
<sequence length="184" mass="19668">MPKLPLSPFLLDPNAEPPLPEPRPGACAAHAPAHGRRGAMDLDAAELFVTAALRAWVAPHMHPGEVHPDWRELFRLARLGAPAMVAFDGLMSVIAAQAKRMIDVHCCRCPALGDDEALMLRLVTALQSGEALPALEILGDWLPDEATAPALLAARRFALSIAEAGLALPRRGQVIALRAGRTLH</sequence>
<gene>
    <name evidence="2" type="ORF">R9Z33_08350</name>
</gene>
<feature type="region of interest" description="Disordered" evidence="1">
    <location>
        <begin position="1"/>
        <end position="32"/>
    </location>
</feature>
<dbReference type="RefSeq" id="WP_318650832.1">
    <property type="nucleotide sequence ID" value="NZ_CP137852.1"/>
</dbReference>
<organism evidence="2 3">
    <name type="scientific">Sediminicoccus rosea</name>
    <dbReference type="NCBI Taxonomy" id="1225128"/>
    <lineage>
        <taxon>Bacteria</taxon>
        <taxon>Pseudomonadati</taxon>
        <taxon>Pseudomonadota</taxon>
        <taxon>Alphaproteobacteria</taxon>
        <taxon>Acetobacterales</taxon>
        <taxon>Roseomonadaceae</taxon>
        <taxon>Sediminicoccus</taxon>
    </lineage>
</organism>
<keyword evidence="3" id="KW-1185">Reference proteome</keyword>
<proteinExistence type="predicted"/>
<evidence type="ECO:0000313" key="2">
    <source>
        <dbReference type="EMBL" id="WPB86876.1"/>
    </source>
</evidence>
<evidence type="ECO:0000313" key="3">
    <source>
        <dbReference type="Proteomes" id="UP001305521"/>
    </source>
</evidence>